<organism evidence="2 3">
    <name type="scientific">Amycolatopsis acidiphila</name>
    <dbReference type="NCBI Taxonomy" id="715473"/>
    <lineage>
        <taxon>Bacteria</taxon>
        <taxon>Bacillati</taxon>
        <taxon>Actinomycetota</taxon>
        <taxon>Actinomycetes</taxon>
        <taxon>Pseudonocardiales</taxon>
        <taxon>Pseudonocardiaceae</taxon>
        <taxon>Amycolatopsis</taxon>
    </lineage>
</organism>
<dbReference type="PIRSF" id="PIRSF017393">
    <property type="entry name" value="MTase_SAV2177"/>
    <property type="match status" value="1"/>
</dbReference>
<keyword evidence="2" id="KW-0808">Transferase</keyword>
<evidence type="ECO:0000256" key="1">
    <source>
        <dbReference type="SAM" id="MobiDB-lite"/>
    </source>
</evidence>
<dbReference type="InterPro" id="IPR006764">
    <property type="entry name" value="SAM_dep_MeTrfase_SAV2177_type"/>
</dbReference>
<name>A0A557ZWE9_9PSEU</name>
<keyword evidence="3" id="KW-1185">Reference proteome</keyword>
<evidence type="ECO:0000313" key="3">
    <source>
        <dbReference type="Proteomes" id="UP000318578"/>
    </source>
</evidence>
<comment type="caution">
    <text evidence="2">The sequence shown here is derived from an EMBL/GenBank/DDBJ whole genome shotgun (WGS) entry which is preliminary data.</text>
</comment>
<dbReference type="GO" id="GO:0032259">
    <property type="term" value="P:methylation"/>
    <property type="evidence" value="ECO:0007669"/>
    <property type="project" value="UniProtKB-KW"/>
</dbReference>
<dbReference type="Gene3D" id="3.40.50.150">
    <property type="entry name" value="Vaccinia Virus protein VP39"/>
    <property type="match status" value="1"/>
</dbReference>
<dbReference type="SUPFAM" id="SSF53335">
    <property type="entry name" value="S-adenosyl-L-methionine-dependent methyltransferases"/>
    <property type="match status" value="1"/>
</dbReference>
<dbReference type="InterPro" id="IPR029063">
    <property type="entry name" value="SAM-dependent_MTases_sf"/>
</dbReference>
<evidence type="ECO:0000313" key="2">
    <source>
        <dbReference type="EMBL" id="TVT16335.1"/>
    </source>
</evidence>
<gene>
    <name evidence="2" type="ORF">FNH06_34810</name>
</gene>
<sequence length="320" mass="35004">MEDPGQPGEVVVVTTTALPGRYYCPKSDGKGTAVSQRGPDPFPPEGVDLDHPSVARVYDYLLGGTANWAIDRVFGEKVLTGFPVLKSVAISNRLFLHRAVRHLMRLGVRQFIDIGSGIPTMGNTHQIADEVAGDSKVVYIDNEPVAVAHSRYLLEKHGDPKRHAVIHADMRDPDGLWERVGEAGVIDFDQPVAVLLVAVLHIHQPGHDGADVGPQSVARYRELMNPGSYLVVSQVSDEGVPPEVGQKLVEVKELYDASSNPVVWRKQSEIRALLGDFELVEPGMTWTPLWHPEESGPNSPELDFASPEESVIWVGVGRKP</sequence>
<dbReference type="GO" id="GO:0008168">
    <property type="term" value="F:methyltransferase activity"/>
    <property type="evidence" value="ECO:0007669"/>
    <property type="project" value="UniProtKB-KW"/>
</dbReference>
<dbReference type="Pfam" id="PF04672">
    <property type="entry name" value="Methyltransf_19"/>
    <property type="match status" value="1"/>
</dbReference>
<reference evidence="2 3" key="1">
    <citation type="submission" date="2019-07" db="EMBL/GenBank/DDBJ databases">
        <title>New species of Amycolatopsis and Streptomyces.</title>
        <authorList>
            <person name="Duangmal K."/>
            <person name="Teo W.F.A."/>
            <person name="Lipun K."/>
        </authorList>
    </citation>
    <scope>NUCLEOTIDE SEQUENCE [LARGE SCALE GENOMIC DNA]</scope>
    <source>
        <strain evidence="2 3">JCM 30562</strain>
    </source>
</reference>
<keyword evidence="2" id="KW-0489">Methyltransferase</keyword>
<dbReference type="EMBL" id="VJZA01000103">
    <property type="protein sequence ID" value="TVT16335.1"/>
    <property type="molecule type" value="Genomic_DNA"/>
</dbReference>
<protein>
    <submittedName>
        <fullName evidence="2">Methyltransferase</fullName>
    </submittedName>
</protein>
<proteinExistence type="predicted"/>
<accession>A0A557ZWE9</accession>
<dbReference type="Proteomes" id="UP000318578">
    <property type="component" value="Unassembled WGS sequence"/>
</dbReference>
<feature type="region of interest" description="Disordered" evidence="1">
    <location>
        <begin position="28"/>
        <end position="48"/>
    </location>
</feature>
<dbReference type="OrthoDB" id="3514105at2"/>
<dbReference type="AlphaFoldDB" id="A0A557ZWE9"/>